<reference evidence="3 4" key="1">
    <citation type="submission" date="2015-01" db="EMBL/GenBank/DDBJ databases">
        <title>The Genome Sequence of Fonsecaea pedrosoi CBS 271.37.</title>
        <authorList>
            <consortium name="The Broad Institute Genomics Platform"/>
            <person name="Cuomo C."/>
            <person name="de Hoog S."/>
            <person name="Gorbushina A."/>
            <person name="Stielow B."/>
            <person name="Teixiera M."/>
            <person name="Abouelleil A."/>
            <person name="Chapman S.B."/>
            <person name="Priest M."/>
            <person name="Young S.K."/>
            <person name="Wortman J."/>
            <person name="Nusbaum C."/>
            <person name="Birren B."/>
        </authorList>
    </citation>
    <scope>NUCLEOTIDE SEQUENCE [LARGE SCALE GENOMIC DNA]</scope>
    <source>
        <strain evidence="3 4">CBS 271.37</strain>
    </source>
</reference>
<evidence type="ECO:0000256" key="1">
    <source>
        <dbReference type="SAM" id="MobiDB-lite"/>
    </source>
</evidence>
<dbReference type="VEuPathDB" id="FungiDB:Z517_09225"/>
<name>A0A0D2DGH0_9EURO</name>
<gene>
    <name evidence="3" type="ORF">Z517_09225</name>
</gene>
<evidence type="ECO:0000313" key="3">
    <source>
        <dbReference type="EMBL" id="KIW76781.1"/>
    </source>
</evidence>
<dbReference type="HOGENOM" id="CLU_548640_0_0_1"/>
<keyword evidence="2" id="KW-0472">Membrane</keyword>
<proteinExistence type="predicted"/>
<keyword evidence="2" id="KW-1133">Transmembrane helix</keyword>
<evidence type="ECO:0000256" key="2">
    <source>
        <dbReference type="SAM" id="Phobius"/>
    </source>
</evidence>
<organism evidence="3 4">
    <name type="scientific">Fonsecaea pedrosoi CBS 271.37</name>
    <dbReference type="NCBI Taxonomy" id="1442368"/>
    <lineage>
        <taxon>Eukaryota</taxon>
        <taxon>Fungi</taxon>
        <taxon>Dikarya</taxon>
        <taxon>Ascomycota</taxon>
        <taxon>Pezizomycotina</taxon>
        <taxon>Eurotiomycetes</taxon>
        <taxon>Chaetothyriomycetidae</taxon>
        <taxon>Chaetothyriales</taxon>
        <taxon>Herpotrichiellaceae</taxon>
        <taxon>Fonsecaea</taxon>
    </lineage>
</organism>
<dbReference type="GeneID" id="25308715"/>
<accession>A0A0D2DGH0</accession>
<keyword evidence="4" id="KW-1185">Reference proteome</keyword>
<feature type="region of interest" description="Disordered" evidence="1">
    <location>
        <begin position="124"/>
        <end position="153"/>
    </location>
</feature>
<dbReference type="AlphaFoldDB" id="A0A0D2DGH0"/>
<sequence>MPTVHVFEEVYVVTISTASGMLISPVRMLVNNRKIVAESPFMNLMYVYRPDTMRFMSKLFLEPTIEPEEFDCTIARCIDYNMYTMDPQANLAVQMLLRSMKKFPIKSEATMVSLGESEPLVKTDHPGRHHVHADAQGQGRVSGQERRDGLRQPLAQPRGRVFDLGGPRAYGRIRVDGLHQVPDPDGSRSRARDGVIRRALNAKVYIYVKELMIGDKLATPYGPKFTCRELIPREETVELMDKETSEKKFNKELGKTVYTRTDEFKTEPKLRSAYIIIEGQKLDFEDSDGKMRTLKCNYGTSRASFSSGICPCSSSTTRPRPSTRSLFEGEYMPIYETEAVVSSNKFVVTVYSMYRAIPYFYNCPFPKPPTSSVAVRYSVTKMKTYATVGMLNDQSKPAITLRVDHDVGEVAGLHLVHLLEPTQAPNTAMIFLPTDAMVWAISYTHALMRNNMFLMSYSIMFMLTSIDTVMKALLIMSALIGIFLTSLITAFEMMTSF</sequence>
<protein>
    <submittedName>
        <fullName evidence="3">Unplaced genomic scaffold supercont1.6, whole genome shotgun sequence</fullName>
    </submittedName>
</protein>
<keyword evidence="2" id="KW-0812">Transmembrane</keyword>
<feature type="transmembrane region" description="Helical" evidence="2">
    <location>
        <begin position="469"/>
        <end position="491"/>
    </location>
</feature>
<dbReference type="RefSeq" id="XP_013280589.1">
    <property type="nucleotide sequence ID" value="XM_013425135.1"/>
</dbReference>
<dbReference type="Proteomes" id="UP000053029">
    <property type="component" value="Unassembled WGS sequence"/>
</dbReference>
<dbReference type="EMBL" id="KN846974">
    <property type="protein sequence ID" value="KIW76781.1"/>
    <property type="molecule type" value="Genomic_DNA"/>
</dbReference>
<evidence type="ECO:0000313" key="4">
    <source>
        <dbReference type="Proteomes" id="UP000053029"/>
    </source>
</evidence>